<dbReference type="InterPro" id="IPR005185">
    <property type="entry name" value="YccF"/>
</dbReference>
<reference evidence="3 4" key="1">
    <citation type="submission" date="2019-11" db="EMBL/GenBank/DDBJ databases">
        <title>Isolation of a new High Light Tolerant Cyanobacteria.</title>
        <authorList>
            <person name="Dobson Z."/>
            <person name="Vaughn N."/>
            <person name="Vaughn M."/>
            <person name="Fromme P."/>
            <person name="Mazor Y."/>
        </authorList>
    </citation>
    <scope>NUCLEOTIDE SEQUENCE [LARGE SCALE GENOMIC DNA]</scope>
    <source>
        <strain evidence="3 4">0216</strain>
    </source>
</reference>
<name>A0A844GUM3_9CHRO</name>
<keyword evidence="1" id="KW-0812">Transmembrane</keyword>
<evidence type="ECO:0000256" key="1">
    <source>
        <dbReference type="SAM" id="Phobius"/>
    </source>
</evidence>
<proteinExistence type="predicted"/>
<feature type="transmembrane region" description="Helical" evidence="1">
    <location>
        <begin position="6"/>
        <end position="33"/>
    </location>
</feature>
<feature type="transmembrane region" description="Helical" evidence="1">
    <location>
        <begin position="86"/>
        <end position="103"/>
    </location>
</feature>
<evidence type="ECO:0000259" key="2">
    <source>
        <dbReference type="Pfam" id="PF03733"/>
    </source>
</evidence>
<dbReference type="Pfam" id="PF03733">
    <property type="entry name" value="YccF"/>
    <property type="match status" value="2"/>
</dbReference>
<dbReference type="PIRSF" id="PIRSF028777">
    <property type="entry name" value="UCP028777"/>
    <property type="match status" value="1"/>
</dbReference>
<dbReference type="AlphaFoldDB" id="A0A844GUM3"/>
<dbReference type="Proteomes" id="UP000437131">
    <property type="component" value="Unassembled WGS sequence"/>
</dbReference>
<evidence type="ECO:0000313" key="4">
    <source>
        <dbReference type="Proteomes" id="UP000437131"/>
    </source>
</evidence>
<keyword evidence="1" id="KW-0472">Membrane</keyword>
<dbReference type="GO" id="GO:0005886">
    <property type="term" value="C:plasma membrane"/>
    <property type="evidence" value="ECO:0007669"/>
    <property type="project" value="TreeGrafter"/>
</dbReference>
<dbReference type="RefSeq" id="WP_155083417.1">
    <property type="nucleotide sequence ID" value="NZ_WMIA01000005.1"/>
</dbReference>
<sequence>MTLLGNIIWLIFGGFVSGLGYIIGGLSLCLTIIGIPFGLQTIKIGIATLTPFGKINVVAEDSSNLLTMIFNVVWVILFGWEIALSHLVHGLILAITIIGIPFAQQHFKLIPIALFPFGRNLQDVN</sequence>
<feature type="transmembrane region" description="Helical" evidence="1">
    <location>
        <begin position="63"/>
        <end position="80"/>
    </location>
</feature>
<gene>
    <name evidence="3" type="ORF">GGC33_06335</name>
</gene>
<comment type="caution">
    <text evidence="3">The sequence shown here is derived from an EMBL/GenBank/DDBJ whole genome shotgun (WGS) entry which is preliminary data.</text>
</comment>
<dbReference type="PANTHER" id="PTHR42903">
    <property type="entry name" value="INNER MEMBRANE PROTEIN YCCF"/>
    <property type="match status" value="1"/>
</dbReference>
<dbReference type="EMBL" id="WMIA01000005">
    <property type="protein sequence ID" value="MTF38538.1"/>
    <property type="molecule type" value="Genomic_DNA"/>
</dbReference>
<feature type="domain" description="Inner membrane component" evidence="2">
    <location>
        <begin position="69"/>
        <end position="119"/>
    </location>
</feature>
<dbReference type="PANTHER" id="PTHR42903:SF1">
    <property type="entry name" value="INNER MEMBRANE PROTEIN YCCF"/>
    <property type="match status" value="1"/>
</dbReference>
<keyword evidence="1" id="KW-1133">Transmembrane helix</keyword>
<dbReference type="InterPro" id="IPR052937">
    <property type="entry name" value="Inner_membrane_protein"/>
</dbReference>
<organism evidence="3 4">
    <name type="scientific">Cyanobacterium aponinum 0216</name>
    <dbReference type="NCBI Taxonomy" id="2676140"/>
    <lineage>
        <taxon>Bacteria</taxon>
        <taxon>Bacillati</taxon>
        <taxon>Cyanobacteriota</taxon>
        <taxon>Cyanophyceae</taxon>
        <taxon>Oscillatoriophycideae</taxon>
        <taxon>Chroococcales</taxon>
        <taxon>Geminocystaceae</taxon>
        <taxon>Cyanobacterium</taxon>
    </lineage>
</organism>
<accession>A0A844GUM3</accession>
<feature type="domain" description="Inner membrane component" evidence="2">
    <location>
        <begin position="4"/>
        <end position="54"/>
    </location>
</feature>
<evidence type="ECO:0000313" key="3">
    <source>
        <dbReference type="EMBL" id="MTF38538.1"/>
    </source>
</evidence>
<protein>
    <submittedName>
        <fullName evidence="3">YccF domain-containing protein</fullName>
    </submittedName>
</protein>
<dbReference type="InterPro" id="IPR031308">
    <property type="entry name" value="UCP028777"/>
</dbReference>
<dbReference type="NCBIfam" id="NF008740">
    <property type="entry name" value="PRK11770.1-2"/>
    <property type="match status" value="1"/>
</dbReference>